<dbReference type="InterPro" id="IPR036291">
    <property type="entry name" value="NAD(P)-bd_dom_sf"/>
</dbReference>
<dbReference type="FunFam" id="3.40.50.720:FF:000037">
    <property type="entry name" value="3-oxoacyl-[acyl-carrier-protein] reductase FabG"/>
    <property type="match status" value="1"/>
</dbReference>
<dbReference type="UniPathway" id="UPA00094"/>
<dbReference type="KEGG" id="aco:Amico_1063"/>
<dbReference type="OrthoDB" id="9803333at2"/>
<comment type="function">
    <text evidence="12">Catalyzes the NADPH-dependent reduction of beta-ketoacyl-ACP substrates to beta-hydroxyacyl-ACP products, the first reductive step in the elongation cycle of fatty acid biosynthesis.</text>
</comment>
<evidence type="ECO:0000256" key="11">
    <source>
        <dbReference type="PIRSR" id="PIRSR611284-2"/>
    </source>
</evidence>
<dbReference type="InterPro" id="IPR020904">
    <property type="entry name" value="Sc_DH/Rdtase_CS"/>
</dbReference>
<evidence type="ECO:0000256" key="5">
    <source>
        <dbReference type="ARBA" id="ARBA00022832"/>
    </source>
</evidence>
<dbReference type="InterPro" id="IPR057326">
    <property type="entry name" value="KR_dom"/>
</dbReference>
<dbReference type="PANTHER" id="PTHR42879:SF2">
    <property type="entry name" value="3-OXOACYL-[ACYL-CARRIER-PROTEIN] REDUCTASE FABG"/>
    <property type="match status" value="1"/>
</dbReference>
<dbReference type="NCBIfam" id="TIGR01830">
    <property type="entry name" value="3oxo_ACP_reduc"/>
    <property type="match status" value="1"/>
</dbReference>
<feature type="binding site" evidence="11">
    <location>
        <begin position="153"/>
        <end position="157"/>
    </location>
    <ligand>
        <name>NADP(+)</name>
        <dbReference type="ChEBI" id="CHEBI:58349"/>
    </ligand>
</feature>
<dbReference type="Proteomes" id="UP000002366">
    <property type="component" value="Chromosome"/>
</dbReference>
<dbReference type="PANTHER" id="PTHR42879">
    <property type="entry name" value="3-OXOACYL-(ACYL-CARRIER-PROTEIN) REDUCTASE"/>
    <property type="match status" value="1"/>
</dbReference>
<evidence type="ECO:0000256" key="8">
    <source>
        <dbReference type="ARBA" id="ARBA00023098"/>
    </source>
</evidence>
<protein>
    <recommendedName>
        <fullName evidence="3 12">3-oxoacyl-[acyl-carrier-protein] reductase</fullName>
        <ecNumber evidence="3 12">1.1.1.100</ecNumber>
    </recommendedName>
</protein>
<accession>D5EF55</accession>
<dbReference type="EMBL" id="CP001997">
    <property type="protein sequence ID" value="ADE57187.1"/>
    <property type="molecule type" value="Genomic_DNA"/>
</dbReference>
<dbReference type="Gene3D" id="3.40.50.720">
    <property type="entry name" value="NAD(P)-binding Rossmann-like Domain"/>
    <property type="match status" value="1"/>
</dbReference>
<comment type="catalytic activity">
    <reaction evidence="12">
        <text>a (3R)-hydroxyacyl-[ACP] + NADP(+) = a 3-oxoacyl-[ACP] + NADPH + H(+)</text>
        <dbReference type="Rhea" id="RHEA:17397"/>
        <dbReference type="Rhea" id="RHEA-COMP:9916"/>
        <dbReference type="Rhea" id="RHEA-COMP:9945"/>
        <dbReference type="ChEBI" id="CHEBI:15378"/>
        <dbReference type="ChEBI" id="CHEBI:57783"/>
        <dbReference type="ChEBI" id="CHEBI:58349"/>
        <dbReference type="ChEBI" id="CHEBI:78776"/>
        <dbReference type="ChEBI" id="CHEBI:78827"/>
        <dbReference type="EC" id="1.1.1.100"/>
    </reaction>
</comment>
<comment type="similarity">
    <text evidence="2 12">Belongs to the short-chain dehydrogenases/reductases (SDR) family.</text>
</comment>
<sequence>MSGRVALVTGGGRGIGSAIALELASRGNNVAISYNRSENEAMKICEKMSTFGVKSLAVKCNVTFADQVEALFSEIEKELGPVEILVNNAGVTRDNLLMRMKDDDWDSVISANLTSVYRCSKQALKKMVKARWGRIINISSVVGLIGNPGQSNYCASKAGIIGFSKAIAREYGGRGITVNAIAPGFIETDMTAILKEEIKQIMLSQIPLNRVGIPEDIAKAAAFFASDDAAYITGQVLAVDGGMTMC</sequence>
<proteinExistence type="inferred from homology"/>
<dbReference type="PRINTS" id="PR00080">
    <property type="entry name" value="SDRFAMILY"/>
</dbReference>
<keyword evidence="4 12" id="KW-0444">Lipid biosynthesis</keyword>
<dbReference type="NCBIfam" id="NF005559">
    <property type="entry name" value="PRK07231.1"/>
    <property type="match status" value="1"/>
</dbReference>
<dbReference type="GO" id="GO:0051287">
    <property type="term" value="F:NAD binding"/>
    <property type="evidence" value="ECO:0007669"/>
    <property type="project" value="UniProtKB-UniRule"/>
</dbReference>
<dbReference type="InterPro" id="IPR002347">
    <property type="entry name" value="SDR_fam"/>
</dbReference>
<keyword evidence="6 11" id="KW-0521">NADP</keyword>
<dbReference type="EC" id="1.1.1.100" evidence="3 12"/>
<dbReference type="PRINTS" id="PR00081">
    <property type="entry name" value="GDHRDH"/>
</dbReference>
<dbReference type="SUPFAM" id="SSF51735">
    <property type="entry name" value="NAD(P)-binding Rossmann-fold domains"/>
    <property type="match status" value="1"/>
</dbReference>
<dbReference type="RefSeq" id="WP_013048450.1">
    <property type="nucleotide sequence ID" value="NC_014011.1"/>
</dbReference>
<evidence type="ECO:0000313" key="14">
    <source>
        <dbReference type="EMBL" id="ADE57187.1"/>
    </source>
</evidence>
<organism evidence="14 15">
    <name type="scientific">Aminobacterium colombiense (strain DSM 12261 / ALA-1)</name>
    <dbReference type="NCBI Taxonomy" id="572547"/>
    <lineage>
        <taxon>Bacteria</taxon>
        <taxon>Thermotogati</taxon>
        <taxon>Synergistota</taxon>
        <taxon>Synergistia</taxon>
        <taxon>Synergistales</taxon>
        <taxon>Aminobacteriaceae</taxon>
        <taxon>Aminobacterium</taxon>
    </lineage>
</organism>
<comment type="subunit">
    <text evidence="12">Homotetramer.</text>
</comment>
<reference evidence="14 15" key="1">
    <citation type="journal article" date="2010" name="Stand. Genomic Sci.">
        <title>Complete genome sequence of Aminobacterium colombiense type strain (ALA-1).</title>
        <authorList>
            <person name="Chertkov O."/>
            <person name="Sikorski J."/>
            <person name="Brambilla E."/>
            <person name="Lapidus A."/>
            <person name="Copeland A."/>
            <person name="Glavina Del Rio T."/>
            <person name="Nolan M."/>
            <person name="Lucas S."/>
            <person name="Tice H."/>
            <person name="Cheng J.F."/>
            <person name="Han C."/>
            <person name="Detter J.C."/>
            <person name="Bruce D."/>
            <person name="Tapia R."/>
            <person name="Goodwin L."/>
            <person name="Pitluck S."/>
            <person name="Liolios K."/>
            <person name="Ivanova N."/>
            <person name="Mavromatis K."/>
            <person name="Ovchinnikova G."/>
            <person name="Pati A."/>
            <person name="Chen A."/>
            <person name="Palaniappan K."/>
            <person name="Land M."/>
            <person name="Hauser L."/>
            <person name="Chang Y.J."/>
            <person name="Jeffries C.D."/>
            <person name="Spring S."/>
            <person name="Rohde M."/>
            <person name="Goker M."/>
            <person name="Bristow J."/>
            <person name="Eisen J.A."/>
            <person name="Markowitz V."/>
            <person name="Hugenholtz P."/>
            <person name="Kyrpides N.C."/>
            <person name="Klenk H.P."/>
        </authorList>
    </citation>
    <scope>NUCLEOTIDE SEQUENCE [LARGE SCALE GENOMIC DNA]</scope>
    <source>
        <strain evidence="15">DSM 12261 / ALA-1</strain>
    </source>
</reference>
<keyword evidence="7 12" id="KW-0560">Oxidoreductase</keyword>
<dbReference type="NCBIfam" id="NF004197">
    <property type="entry name" value="PRK05653.1-1"/>
    <property type="match status" value="1"/>
</dbReference>
<feature type="binding site" evidence="11">
    <location>
        <begin position="61"/>
        <end position="62"/>
    </location>
    <ligand>
        <name>NADP(+)</name>
        <dbReference type="ChEBI" id="CHEBI:58349"/>
    </ligand>
</feature>
<evidence type="ECO:0000256" key="4">
    <source>
        <dbReference type="ARBA" id="ARBA00022516"/>
    </source>
</evidence>
<feature type="binding site" evidence="11">
    <location>
        <begin position="10"/>
        <end position="13"/>
    </location>
    <ligand>
        <name>NADP(+)</name>
        <dbReference type="ChEBI" id="CHEBI:58349"/>
    </ligand>
</feature>
<keyword evidence="9 12" id="KW-0275">Fatty acid biosynthesis</keyword>
<dbReference type="CDD" id="cd05333">
    <property type="entry name" value="BKR_SDR_c"/>
    <property type="match status" value="1"/>
</dbReference>
<evidence type="ECO:0000256" key="10">
    <source>
        <dbReference type="PIRSR" id="PIRSR611284-1"/>
    </source>
</evidence>
<dbReference type="NCBIfam" id="NF009466">
    <property type="entry name" value="PRK12826.1-2"/>
    <property type="match status" value="1"/>
</dbReference>
<dbReference type="Pfam" id="PF13561">
    <property type="entry name" value="adh_short_C2"/>
    <property type="match status" value="1"/>
</dbReference>
<name>D5EF55_AMICL</name>
<feature type="binding site" evidence="11">
    <location>
        <position position="88"/>
    </location>
    <ligand>
        <name>NADP(+)</name>
        <dbReference type="ChEBI" id="CHEBI:58349"/>
    </ligand>
</feature>
<keyword evidence="15" id="KW-1185">Reference proteome</keyword>
<dbReference type="PROSITE" id="PS00061">
    <property type="entry name" value="ADH_SHORT"/>
    <property type="match status" value="1"/>
</dbReference>
<dbReference type="GO" id="GO:0006633">
    <property type="term" value="P:fatty acid biosynthetic process"/>
    <property type="evidence" value="ECO:0007669"/>
    <property type="project" value="UniProtKB-UniPathway"/>
</dbReference>
<evidence type="ECO:0000256" key="9">
    <source>
        <dbReference type="ARBA" id="ARBA00023160"/>
    </source>
</evidence>
<evidence type="ECO:0000256" key="12">
    <source>
        <dbReference type="RuleBase" id="RU366074"/>
    </source>
</evidence>
<dbReference type="SMART" id="SM00822">
    <property type="entry name" value="PKS_KR"/>
    <property type="match status" value="1"/>
</dbReference>
<comment type="pathway">
    <text evidence="1 12">Lipid metabolism; fatty acid biosynthesis.</text>
</comment>
<gene>
    <name evidence="14" type="ordered locus">Amico_1063</name>
</gene>
<keyword evidence="8 12" id="KW-0443">Lipid metabolism</keyword>
<evidence type="ECO:0000256" key="1">
    <source>
        <dbReference type="ARBA" id="ARBA00005194"/>
    </source>
</evidence>
<dbReference type="InterPro" id="IPR011284">
    <property type="entry name" value="3oxo_ACP_reduc"/>
</dbReference>
<keyword evidence="5 12" id="KW-0276">Fatty acid metabolism</keyword>
<evidence type="ECO:0000256" key="7">
    <source>
        <dbReference type="ARBA" id="ARBA00023002"/>
    </source>
</evidence>
<dbReference type="AlphaFoldDB" id="D5EF55"/>
<dbReference type="STRING" id="572547.Amico_1063"/>
<dbReference type="eggNOG" id="COG1028">
    <property type="taxonomic scope" value="Bacteria"/>
</dbReference>
<evidence type="ECO:0000256" key="6">
    <source>
        <dbReference type="ARBA" id="ARBA00022857"/>
    </source>
</evidence>
<feature type="binding site" evidence="11">
    <location>
        <position position="186"/>
    </location>
    <ligand>
        <name>NADP(+)</name>
        <dbReference type="ChEBI" id="CHEBI:58349"/>
    </ligand>
</feature>
<evidence type="ECO:0000313" key="15">
    <source>
        <dbReference type="Proteomes" id="UP000002366"/>
    </source>
</evidence>
<feature type="active site" description="Proton acceptor" evidence="10">
    <location>
        <position position="153"/>
    </location>
</feature>
<evidence type="ECO:0000259" key="13">
    <source>
        <dbReference type="SMART" id="SM00822"/>
    </source>
</evidence>
<feature type="domain" description="Ketoreductase" evidence="13">
    <location>
        <begin position="4"/>
        <end position="184"/>
    </location>
</feature>
<evidence type="ECO:0000256" key="3">
    <source>
        <dbReference type="ARBA" id="ARBA00012948"/>
    </source>
</evidence>
<dbReference type="InterPro" id="IPR050259">
    <property type="entry name" value="SDR"/>
</dbReference>
<evidence type="ECO:0000256" key="2">
    <source>
        <dbReference type="ARBA" id="ARBA00006484"/>
    </source>
</evidence>
<dbReference type="GO" id="GO:0004316">
    <property type="term" value="F:3-oxoacyl-[acyl-carrier-protein] reductase (NADPH) activity"/>
    <property type="evidence" value="ECO:0007669"/>
    <property type="project" value="UniProtKB-UniRule"/>
</dbReference>
<dbReference type="HOGENOM" id="CLU_010194_1_3_0"/>